<comment type="caution">
    <text evidence="2">The sequence shown here is derived from an EMBL/GenBank/DDBJ whole genome shotgun (WGS) entry which is preliminary data.</text>
</comment>
<organism evidence="2 3">
    <name type="scientific">Mitsuokella multacida DSM 20544</name>
    <dbReference type="NCBI Taxonomy" id="500635"/>
    <lineage>
        <taxon>Bacteria</taxon>
        <taxon>Bacillati</taxon>
        <taxon>Bacillota</taxon>
        <taxon>Negativicutes</taxon>
        <taxon>Selenomonadales</taxon>
        <taxon>Selenomonadaceae</taxon>
        <taxon>Mitsuokella</taxon>
    </lineage>
</organism>
<gene>
    <name evidence="2" type="ORF">MITSMUL_04508</name>
</gene>
<feature type="compositionally biased region" description="Basic and acidic residues" evidence="1">
    <location>
        <begin position="8"/>
        <end position="17"/>
    </location>
</feature>
<dbReference type="Proteomes" id="UP000003671">
    <property type="component" value="Unassembled WGS sequence"/>
</dbReference>
<dbReference type="EMBL" id="ABWK02000016">
    <property type="protein sequence ID" value="EEX68795.1"/>
    <property type="molecule type" value="Genomic_DNA"/>
</dbReference>
<evidence type="ECO:0000313" key="2">
    <source>
        <dbReference type="EMBL" id="EEX68795.1"/>
    </source>
</evidence>
<protein>
    <submittedName>
        <fullName evidence="2">Uncharacterized protein</fullName>
    </submittedName>
</protein>
<keyword evidence="3" id="KW-1185">Reference proteome</keyword>
<evidence type="ECO:0000256" key="1">
    <source>
        <dbReference type="SAM" id="MobiDB-lite"/>
    </source>
</evidence>
<dbReference type="HOGENOM" id="CLU_2618110_0_0_9"/>
<feature type="region of interest" description="Disordered" evidence="1">
    <location>
        <begin position="1"/>
        <end position="21"/>
    </location>
</feature>
<sequence>MPPQMLPARDKKNDPMTRLRKISPPALQDPIVLQKYNMKRADIALIIAQAARFTTLRKRDTMNRDYHLYYLDRIPRKR</sequence>
<reference evidence="2" key="1">
    <citation type="submission" date="2009-09" db="EMBL/GenBank/DDBJ databases">
        <authorList>
            <person name="Weinstock G."/>
            <person name="Sodergren E."/>
            <person name="Clifton S."/>
            <person name="Fulton L."/>
            <person name="Fulton B."/>
            <person name="Courtney L."/>
            <person name="Fronick C."/>
            <person name="Harrison M."/>
            <person name="Strong C."/>
            <person name="Farmer C."/>
            <person name="Delahaunty K."/>
            <person name="Markovic C."/>
            <person name="Hall O."/>
            <person name="Minx P."/>
            <person name="Tomlinson C."/>
            <person name="Mitreva M."/>
            <person name="Nelson J."/>
            <person name="Hou S."/>
            <person name="Wollam A."/>
            <person name="Pepin K.H."/>
            <person name="Johnson M."/>
            <person name="Bhonagiri V."/>
            <person name="Nash W.E."/>
            <person name="Warren W."/>
            <person name="Chinwalla A."/>
            <person name="Mardis E.R."/>
            <person name="Wilson R.K."/>
        </authorList>
    </citation>
    <scope>NUCLEOTIDE SEQUENCE [LARGE SCALE GENOMIC DNA]</scope>
    <source>
        <strain evidence="2">DSM 20544</strain>
    </source>
</reference>
<name>C9KMR5_9FIRM</name>
<dbReference type="AlphaFoldDB" id="C9KMR5"/>
<dbReference type="STRING" id="500635.MITSMUL_04508"/>
<proteinExistence type="predicted"/>
<accession>C9KMR5</accession>
<evidence type="ECO:0000313" key="3">
    <source>
        <dbReference type="Proteomes" id="UP000003671"/>
    </source>
</evidence>